<proteinExistence type="predicted"/>
<accession>A0A2S0RE09</accession>
<feature type="domain" description="Divergent 4Fe-4S mono-cluster" evidence="1">
    <location>
        <begin position="7"/>
        <end position="69"/>
    </location>
</feature>
<dbReference type="RefSeq" id="WP_108370114.1">
    <property type="nucleotide sequence ID" value="NZ_CP028811.1"/>
</dbReference>
<keyword evidence="3" id="KW-1185">Reference proteome</keyword>
<dbReference type="Pfam" id="PF06902">
    <property type="entry name" value="Fer4_19"/>
    <property type="match status" value="1"/>
</dbReference>
<dbReference type="Proteomes" id="UP000244193">
    <property type="component" value="Chromosome"/>
</dbReference>
<reference evidence="2 3" key="1">
    <citation type="submission" date="2018-04" db="EMBL/GenBank/DDBJ databases">
        <title>Genome sequencing of Flavobacterium sp. HYN0048.</title>
        <authorList>
            <person name="Yi H."/>
            <person name="Baek C."/>
        </authorList>
    </citation>
    <scope>NUCLEOTIDE SEQUENCE [LARGE SCALE GENOMIC DNA]</scope>
    <source>
        <strain evidence="2 3">HYN0048</strain>
    </source>
</reference>
<organism evidence="2 3">
    <name type="scientific">Flavobacterium magnum</name>
    <dbReference type="NCBI Taxonomy" id="2162713"/>
    <lineage>
        <taxon>Bacteria</taxon>
        <taxon>Pseudomonadati</taxon>
        <taxon>Bacteroidota</taxon>
        <taxon>Flavobacteriia</taxon>
        <taxon>Flavobacteriales</taxon>
        <taxon>Flavobacteriaceae</taxon>
        <taxon>Flavobacterium</taxon>
    </lineage>
</organism>
<gene>
    <name evidence="2" type="ORF">HYN48_05195</name>
</gene>
<dbReference type="AlphaFoldDB" id="A0A2S0RE09"/>
<dbReference type="EMBL" id="CP028811">
    <property type="protein sequence ID" value="AWA29530.1"/>
    <property type="molecule type" value="Genomic_DNA"/>
</dbReference>
<sequence>MENSKEYSNAELTIVWKPGICIHSGICARGLPNVFKPREKPWIDQHGASSQEIMARIDLCPSKALSYYTHNEKPQTNG</sequence>
<evidence type="ECO:0000313" key="2">
    <source>
        <dbReference type="EMBL" id="AWA29530.1"/>
    </source>
</evidence>
<dbReference type="InterPro" id="IPR010693">
    <property type="entry name" value="Divergent_4Fe-4S_mono-cluster"/>
</dbReference>
<evidence type="ECO:0000259" key="1">
    <source>
        <dbReference type="Pfam" id="PF06902"/>
    </source>
</evidence>
<evidence type="ECO:0000313" key="3">
    <source>
        <dbReference type="Proteomes" id="UP000244193"/>
    </source>
</evidence>
<dbReference type="KEGG" id="fmg:HYN48_05195"/>
<protein>
    <submittedName>
        <fullName evidence="2">(4Fe-4S)-binding protein</fullName>
    </submittedName>
</protein>
<name>A0A2S0RE09_9FLAO</name>
<dbReference type="OrthoDB" id="9795032at2"/>